<proteinExistence type="predicted"/>
<evidence type="ECO:0000313" key="1">
    <source>
        <dbReference type="EMBL" id="KAK8881616.1"/>
    </source>
</evidence>
<gene>
    <name evidence="1" type="ORF">M9Y10_004360</name>
</gene>
<comment type="caution">
    <text evidence="1">The sequence shown here is derived from an EMBL/GenBank/DDBJ whole genome shotgun (WGS) entry which is preliminary data.</text>
</comment>
<protein>
    <submittedName>
        <fullName evidence="1">Uncharacterized protein</fullName>
    </submittedName>
</protein>
<accession>A0ABR2JT62</accession>
<evidence type="ECO:0000313" key="2">
    <source>
        <dbReference type="Proteomes" id="UP001470230"/>
    </source>
</evidence>
<dbReference type="Proteomes" id="UP001470230">
    <property type="component" value="Unassembled WGS sequence"/>
</dbReference>
<keyword evidence="2" id="KW-1185">Reference proteome</keyword>
<sequence length="851" mass="98691">MDAKESNLLIDFHHLAIELRRLRKNSYAISTAALLINQSITKPIEYSALLQTPESQKLSGLCQIICYRFSNDPSSDILRLISMLRFTRGPQQIGPWFLLNNLLSIYHDRLTEECYKCLSYFDPIFFEKYLLSRVYLNPQSLFRSTTNEIFLPLQVPNLSNLAYKECNNSSLIKYLLHYSLSRSSQHIIECSQNENLFDSFANFVYKCPEFFIISNQLFDNKNLHDIFLSLKNKDPSKFLSSYLITYNQTSHETMDLILNLYSDQDLLKYVSDDRIEDLFNFLQINDRWDIITQLFERNEKAHSILTGFFQNSFLRDSRKYLSKYSQLKLDFLIDAIESFLLGTENHIEPKHYVYLLPNDKISLIMLERDRHFLQIVMEASMRKDEVNEKTVKLIVSFINRNLKRILSMFNDDFHRLLFDEESIVFSLIRLNELLFFDIFDGQENIQILTLATINLISFIVQTMAQEMAQNGRPPSAQARPTAHHLTLRFPSIAFFKKMAKKVDLQTAMIEIYRANQGIVRLPEWREALVAVPELLFTTLGFSLQFPEFGSDHEYFDVFQRYITVNYNNFSKSLDAFLVLVNFFLDTQLLSAIPDFKFSNLCLSVQLSVLDSFASCCHLVFMTDDDQKTLKKFISLFKIIEETDVLKLASPSNSVICHDFVLPLLEMEEFEKDATKMMIHLNTSLHQPIGSEKSTFSKDAEAPKIEDLDVDVSTEIDDESLHFIIDFLLHSMPEEAVIAELAKNDPVSLRKIVELSLNVLSHHDCPLWNDPRFMRSLYLIINSLDYGRLNPGFLQSLAFHMSRYTGNGTTHVGAANSQQHDEFHPELFDIYQILASLAVGSHDFADVLDVLL</sequence>
<reference evidence="1 2" key="1">
    <citation type="submission" date="2024-04" db="EMBL/GenBank/DDBJ databases">
        <title>Tritrichomonas musculus Genome.</title>
        <authorList>
            <person name="Alves-Ferreira E."/>
            <person name="Grigg M."/>
            <person name="Lorenzi H."/>
            <person name="Galac M."/>
        </authorList>
    </citation>
    <scope>NUCLEOTIDE SEQUENCE [LARGE SCALE GENOMIC DNA]</scope>
    <source>
        <strain evidence="1 2">EAF2021</strain>
    </source>
</reference>
<organism evidence="1 2">
    <name type="scientific">Tritrichomonas musculus</name>
    <dbReference type="NCBI Taxonomy" id="1915356"/>
    <lineage>
        <taxon>Eukaryota</taxon>
        <taxon>Metamonada</taxon>
        <taxon>Parabasalia</taxon>
        <taxon>Tritrichomonadida</taxon>
        <taxon>Tritrichomonadidae</taxon>
        <taxon>Tritrichomonas</taxon>
    </lineage>
</organism>
<name>A0ABR2JT62_9EUKA</name>
<dbReference type="EMBL" id="JAPFFF010000010">
    <property type="protein sequence ID" value="KAK8881616.1"/>
    <property type="molecule type" value="Genomic_DNA"/>
</dbReference>